<accession>A0A843WB91</accession>
<dbReference type="SMR" id="A0A843WB91"/>
<dbReference type="PANTHER" id="PTHR33874:SF4">
    <property type="entry name" value="EXPRESSED PROTEIN"/>
    <property type="match status" value="1"/>
</dbReference>
<protein>
    <submittedName>
        <fullName evidence="2">Uncharacterized protein</fullName>
    </submittedName>
</protein>
<evidence type="ECO:0000313" key="3">
    <source>
        <dbReference type="Proteomes" id="UP000652761"/>
    </source>
</evidence>
<proteinExistence type="predicted"/>
<evidence type="ECO:0000256" key="1">
    <source>
        <dbReference type="SAM" id="MobiDB-lite"/>
    </source>
</evidence>
<dbReference type="PANTHER" id="PTHR33874">
    <property type="entry name" value="RING FINGER PROTEIN"/>
    <property type="match status" value="1"/>
</dbReference>
<reference evidence="2" key="1">
    <citation type="submission" date="2017-07" db="EMBL/GenBank/DDBJ databases">
        <title>Taro Niue Genome Assembly and Annotation.</title>
        <authorList>
            <person name="Atibalentja N."/>
            <person name="Keating K."/>
            <person name="Fields C.J."/>
        </authorList>
    </citation>
    <scope>NUCLEOTIDE SEQUENCE</scope>
    <source>
        <strain evidence="2">Niue_2</strain>
        <tissue evidence="2">Leaf</tissue>
    </source>
</reference>
<gene>
    <name evidence="2" type="ORF">Taro_034823</name>
</gene>
<feature type="region of interest" description="Disordered" evidence="1">
    <location>
        <begin position="35"/>
        <end position="62"/>
    </location>
</feature>
<organism evidence="2 3">
    <name type="scientific">Colocasia esculenta</name>
    <name type="common">Wild taro</name>
    <name type="synonym">Arum esculentum</name>
    <dbReference type="NCBI Taxonomy" id="4460"/>
    <lineage>
        <taxon>Eukaryota</taxon>
        <taxon>Viridiplantae</taxon>
        <taxon>Streptophyta</taxon>
        <taxon>Embryophyta</taxon>
        <taxon>Tracheophyta</taxon>
        <taxon>Spermatophyta</taxon>
        <taxon>Magnoliopsida</taxon>
        <taxon>Liliopsida</taxon>
        <taxon>Araceae</taxon>
        <taxon>Aroideae</taxon>
        <taxon>Colocasieae</taxon>
        <taxon>Colocasia</taxon>
    </lineage>
</organism>
<evidence type="ECO:0000313" key="2">
    <source>
        <dbReference type="EMBL" id="MQM02065.1"/>
    </source>
</evidence>
<name>A0A843WB91_COLES</name>
<dbReference type="AlphaFoldDB" id="A0A843WB91"/>
<sequence length="279" mass="30718">MGVPKHGGHGIAHPLEVVETVLEVADVAWNAYEHRRRRHGRAPGAPSDDKPGDEEDDEELSRLRSENRRLRGLLEENLALLQGISDCPSFSKDCPPDLYSRLVAAVDSSSFLNQLKTLHEASTIAPNGSFPFLRVTGEDSKTVDLMVNVSDGEPSLWIWVTKEMIPGTVEEPSEIDNENYVIISEEDIVDGIACFMARCILANPKSEGLTPEELQKTVAKALDDINDWWKLKKVWHAGKLMYSLSTWGIALAGLYRHRAIVKAAAKGVGTAGKLVLKAL</sequence>
<comment type="caution">
    <text evidence="2">The sequence shown here is derived from an EMBL/GenBank/DDBJ whole genome shotgun (WGS) entry which is preliminary data.</text>
</comment>
<dbReference type="OrthoDB" id="845076at2759"/>
<keyword evidence="3" id="KW-1185">Reference proteome</keyword>
<dbReference type="EMBL" id="NMUH01002782">
    <property type="protein sequence ID" value="MQM02065.1"/>
    <property type="molecule type" value="Genomic_DNA"/>
</dbReference>
<dbReference type="Proteomes" id="UP000652761">
    <property type="component" value="Unassembled WGS sequence"/>
</dbReference>